<reference evidence="3" key="1">
    <citation type="submission" date="2024-06" db="EMBL/GenBank/DDBJ databases">
        <authorList>
            <person name="Ryan C."/>
        </authorList>
    </citation>
    <scope>NUCLEOTIDE SEQUENCE [LARGE SCALE GENOMIC DNA]</scope>
</reference>
<dbReference type="Pfam" id="PF03478">
    <property type="entry name" value="Beta-prop_KIB1-4"/>
    <property type="match status" value="1"/>
</dbReference>
<reference evidence="2 3" key="2">
    <citation type="submission" date="2024-10" db="EMBL/GenBank/DDBJ databases">
        <authorList>
            <person name="Ryan C."/>
        </authorList>
    </citation>
    <scope>NUCLEOTIDE SEQUENCE [LARGE SCALE GENOMIC DNA]</scope>
</reference>
<proteinExistence type="predicted"/>
<dbReference type="Gene3D" id="1.20.1280.50">
    <property type="match status" value="1"/>
</dbReference>
<gene>
    <name evidence="2" type="ORF">URODEC1_LOCUS55472</name>
</gene>
<sequence length="401" mass="44555">MQPPPPPWSEIPLDLAGLVLGRLPAHADRVRFAAACRRWRAAAPQPTPTKPFRLPAAAAGFTAACGSWLLFSGADGGSCFLRNPFSNATVPLPALYRVRKRYKSSGAQPIFTCETTDGSTKLYVRRLLLCSPHLVAAYVVLGPGAVISYMAVCQPGAGSWWSVCMDDSLISEERSVPTLAAMAFYKGTLFAVERYRGRFYAVDIGVDKSTGDLWVSRFRRVIPGSIPTTCGPSIPHDNGNNGNGIELMETLFYLVESRGALLVVRRQRQYQYQWDQLHERRLVVPTGWKEFEVFEADLQGSRWTKLATIGNDQVLFLSENHCASLCVSQLGMPGDRIVFFENVDEDRIGKWYEEESIGACSVYDMRDRKISALLPMPLHSKHGTVRATWLFLEEPSEAATI</sequence>
<evidence type="ECO:0000313" key="3">
    <source>
        <dbReference type="Proteomes" id="UP001497457"/>
    </source>
</evidence>
<name>A0ABC9APF9_9POAL</name>
<evidence type="ECO:0000313" key="2">
    <source>
        <dbReference type="EMBL" id="CAL4980033.1"/>
    </source>
</evidence>
<dbReference type="InterPro" id="IPR036047">
    <property type="entry name" value="F-box-like_dom_sf"/>
</dbReference>
<organism evidence="2 3">
    <name type="scientific">Urochloa decumbens</name>
    <dbReference type="NCBI Taxonomy" id="240449"/>
    <lineage>
        <taxon>Eukaryota</taxon>
        <taxon>Viridiplantae</taxon>
        <taxon>Streptophyta</taxon>
        <taxon>Embryophyta</taxon>
        <taxon>Tracheophyta</taxon>
        <taxon>Spermatophyta</taxon>
        <taxon>Magnoliopsida</taxon>
        <taxon>Liliopsida</taxon>
        <taxon>Poales</taxon>
        <taxon>Poaceae</taxon>
        <taxon>PACMAD clade</taxon>
        <taxon>Panicoideae</taxon>
        <taxon>Panicodae</taxon>
        <taxon>Paniceae</taxon>
        <taxon>Melinidinae</taxon>
        <taxon>Urochloa</taxon>
    </lineage>
</organism>
<feature type="domain" description="KIB1-4 beta-propeller" evidence="1">
    <location>
        <begin position="51"/>
        <end position="357"/>
    </location>
</feature>
<dbReference type="InterPro" id="IPR005174">
    <property type="entry name" value="KIB1-4_b-propeller"/>
</dbReference>
<dbReference type="PANTHER" id="PTHR33110">
    <property type="entry name" value="F-BOX/KELCH-REPEAT PROTEIN-RELATED"/>
    <property type="match status" value="1"/>
</dbReference>
<dbReference type="PANTHER" id="PTHR33110:SF111">
    <property type="entry name" value="DUF295 DOMAIN-CONTAINING PROTEIN"/>
    <property type="match status" value="1"/>
</dbReference>
<dbReference type="SUPFAM" id="SSF81383">
    <property type="entry name" value="F-box domain"/>
    <property type="match status" value="1"/>
</dbReference>
<dbReference type="EMBL" id="OZ075131">
    <property type="protein sequence ID" value="CAL4980033.1"/>
    <property type="molecule type" value="Genomic_DNA"/>
</dbReference>
<keyword evidence="3" id="KW-1185">Reference proteome</keyword>
<dbReference type="Proteomes" id="UP001497457">
    <property type="component" value="Chromosome 21rd"/>
</dbReference>
<dbReference type="AlphaFoldDB" id="A0ABC9APF9"/>
<accession>A0ABC9APF9</accession>
<evidence type="ECO:0000259" key="1">
    <source>
        <dbReference type="Pfam" id="PF03478"/>
    </source>
</evidence>
<protein>
    <recommendedName>
        <fullName evidence="1">KIB1-4 beta-propeller domain-containing protein</fullName>
    </recommendedName>
</protein>